<organism evidence="1 2">
    <name type="scientific">Sulfidibacter corallicola</name>
    <dbReference type="NCBI Taxonomy" id="2818388"/>
    <lineage>
        <taxon>Bacteria</taxon>
        <taxon>Pseudomonadati</taxon>
        <taxon>Acidobacteriota</taxon>
        <taxon>Holophagae</taxon>
        <taxon>Acanthopleuribacterales</taxon>
        <taxon>Acanthopleuribacteraceae</taxon>
        <taxon>Sulfidibacter</taxon>
    </lineage>
</organism>
<gene>
    <name evidence="1" type="ORF">J3U87_17050</name>
</gene>
<dbReference type="EMBL" id="CP071793">
    <property type="protein sequence ID" value="QTD54155.1"/>
    <property type="molecule type" value="Genomic_DNA"/>
</dbReference>
<evidence type="ECO:0000313" key="2">
    <source>
        <dbReference type="Proteomes" id="UP000663929"/>
    </source>
</evidence>
<protein>
    <submittedName>
        <fullName evidence="1">Uncharacterized protein</fullName>
    </submittedName>
</protein>
<evidence type="ECO:0000313" key="1">
    <source>
        <dbReference type="EMBL" id="QTD54155.1"/>
    </source>
</evidence>
<accession>A0A8A4U5Y3</accession>
<sequence>MLFEQAFMSLPEFLTGLPYQSPDFEGTLLSAFSMAVLQELNGRNINNPISCLRSEVKYRDTTEMRADLHLDLEAMKILTPELKQYGIYQHNWLEAKYFRLNINNKPTIDSLKVVLLLLKDIIRLVTLPPENNISDSKAARYLLHAYQGDPKKHIAKKKNTKNNIRGFTRSWATKMQKSGSQTIETLHLKDEVKQLDSVTGSGLRSLEFQLDIMNFTYEPKVNSEEVFSFYLSRIDDFKISEDSEWYMRKDGKITESSAGAMKKINQAVITGLITS</sequence>
<proteinExistence type="predicted"/>
<dbReference type="KEGG" id="scor:J3U87_17050"/>
<dbReference type="AlphaFoldDB" id="A0A8A4U5Y3"/>
<dbReference type="RefSeq" id="WP_237384254.1">
    <property type="nucleotide sequence ID" value="NZ_CP071793.1"/>
</dbReference>
<reference evidence="1" key="1">
    <citation type="submission" date="2021-03" db="EMBL/GenBank/DDBJ databases">
        <title>Acanthopleuribacteraceae sp. M133.</title>
        <authorList>
            <person name="Wang G."/>
        </authorList>
    </citation>
    <scope>NUCLEOTIDE SEQUENCE</scope>
    <source>
        <strain evidence="1">M133</strain>
    </source>
</reference>
<dbReference type="Proteomes" id="UP000663929">
    <property type="component" value="Chromosome"/>
</dbReference>
<name>A0A8A4U5Y3_SULCO</name>
<keyword evidence="2" id="KW-1185">Reference proteome</keyword>